<dbReference type="HOGENOM" id="CLU_2853560_0_0_1"/>
<evidence type="ECO:0000313" key="1">
    <source>
        <dbReference type="EnsemblPlants" id="OMERI03G19680.1"/>
    </source>
</evidence>
<dbReference type="AlphaFoldDB" id="A0A0E0D280"/>
<name>A0A0E0D280_9ORYZ</name>
<dbReference type="EnsemblPlants" id="OMERI03G19680.1">
    <property type="protein sequence ID" value="OMERI03G19680.1"/>
    <property type="gene ID" value="OMERI03G19680"/>
</dbReference>
<organism evidence="1">
    <name type="scientific">Oryza meridionalis</name>
    <dbReference type="NCBI Taxonomy" id="40149"/>
    <lineage>
        <taxon>Eukaryota</taxon>
        <taxon>Viridiplantae</taxon>
        <taxon>Streptophyta</taxon>
        <taxon>Embryophyta</taxon>
        <taxon>Tracheophyta</taxon>
        <taxon>Spermatophyta</taxon>
        <taxon>Magnoliopsida</taxon>
        <taxon>Liliopsida</taxon>
        <taxon>Poales</taxon>
        <taxon>Poaceae</taxon>
        <taxon>BOP clade</taxon>
        <taxon>Oryzoideae</taxon>
        <taxon>Oryzeae</taxon>
        <taxon>Oryzinae</taxon>
        <taxon>Oryza</taxon>
    </lineage>
</organism>
<dbReference type="Gramene" id="OMERI03G19680.1">
    <property type="protein sequence ID" value="OMERI03G19680.1"/>
    <property type="gene ID" value="OMERI03G19680"/>
</dbReference>
<protein>
    <submittedName>
        <fullName evidence="1">Uncharacterized protein</fullName>
    </submittedName>
</protein>
<evidence type="ECO:0000313" key="2">
    <source>
        <dbReference type="Proteomes" id="UP000008021"/>
    </source>
</evidence>
<dbReference type="Proteomes" id="UP000008021">
    <property type="component" value="Chromosome 3"/>
</dbReference>
<sequence>MPPEFCQCAPVVARRSRGEGDQHSSSASYPHLTLQLYTHRGYWKLAASATLAPHIIPIPIYLEVA</sequence>
<proteinExistence type="predicted"/>
<reference evidence="1" key="2">
    <citation type="submission" date="2018-05" db="EMBL/GenBank/DDBJ databases">
        <title>OmerRS3 (Oryza meridionalis Reference Sequence Version 3).</title>
        <authorList>
            <person name="Zhang J."/>
            <person name="Kudrna D."/>
            <person name="Lee S."/>
            <person name="Talag J."/>
            <person name="Welchert J."/>
            <person name="Wing R.A."/>
        </authorList>
    </citation>
    <scope>NUCLEOTIDE SEQUENCE [LARGE SCALE GENOMIC DNA]</scope>
    <source>
        <strain evidence="1">cv. OR44</strain>
    </source>
</reference>
<reference evidence="1" key="1">
    <citation type="submission" date="2015-04" db="UniProtKB">
        <authorList>
            <consortium name="EnsemblPlants"/>
        </authorList>
    </citation>
    <scope>IDENTIFICATION</scope>
</reference>
<accession>A0A0E0D280</accession>
<keyword evidence="2" id="KW-1185">Reference proteome</keyword>